<feature type="chain" id="PRO_5002737330" description="DUF2946 domain-containing protein" evidence="1">
    <location>
        <begin position="30"/>
        <end position="131"/>
    </location>
</feature>
<evidence type="ECO:0008006" key="4">
    <source>
        <dbReference type="Google" id="ProtNLM"/>
    </source>
</evidence>
<dbReference type="AlphaFoldDB" id="A9DAP4"/>
<dbReference type="STRING" id="411684.HPDFL43_03681"/>
<evidence type="ECO:0000313" key="3">
    <source>
        <dbReference type="Proteomes" id="UP000004291"/>
    </source>
</evidence>
<sequence>MTYQRLKGRSAWVRIICALALLMVAFAHNPPSVSHKLAAYADVDFTQYILPDGTLPDLCLTGKDHDGHHANSNGCEACRISSSADLPLPASGVSVNCGSLAHKITFPKVVSFVAVALRPGASPRAPPALQA</sequence>
<keyword evidence="1" id="KW-0732">Signal</keyword>
<evidence type="ECO:0000256" key="1">
    <source>
        <dbReference type="SAM" id="SignalP"/>
    </source>
</evidence>
<proteinExistence type="predicted"/>
<reference evidence="2 3" key="1">
    <citation type="submission" date="2007-10" db="EMBL/GenBank/DDBJ databases">
        <authorList>
            <person name="Wagner-Dobler I."/>
            <person name="Ferriera S."/>
            <person name="Johnson J."/>
            <person name="Kravitz S."/>
            <person name="Beeson K."/>
            <person name="Sutton G."/>
            <person name="Rogers Y.-H."/>
            <person name="Friedman R."/>
            <person name="Frazier M."/>
            <person name="Venter J.C."/>
        </authorList>
    </citation>
    <scope>NUCLEOTIDE SEQUENCE [LARGE SCALE GENOMIC DNA]</scope>
    <source>
        <strain evidence="2 3">DFL-43</strain>
    </source>
</reference>
<dbReference type="HOGENOM" id="CLU_157254_0_0_5"/>
<dbReference type="Proteomes" id="UP000004291">
    <property type="component" value="Chromosome"/>
</dbReference>
<keyword evidence="3" id="KW-1185">Reference proteome</keyword>
<name>A9DAP4_HOEPD</name>
<protein>
    <recommendedName>
        <fullName evidence="4">DUF2946 domain-containing protein</fullName>
    </recommendedName>
</protein>
<dbReference type="OrthoDB" id="7744280at2"/>
<reference evidence="2 3" key="2">
    <citation type="submission" date="2012-06" db="EMBL/GenBank/DDBJ databases">
        <authorList>
            <person name="Fiebig A."/>
        </authorList>
    </citation>
    <scope>NUCLEOTIDE SEQUENCE [LARGE SCALE GENOMIC DNA]</scope>
    <source>
        <strain evidence="2 3">DFL-43</strain>
    </source>
</reference>
<dbReference type="eggNOG" id="ENOG50339S9">
    <property type="taxonomic scope" value="Bacteria"/>
</dbReference>
<evidence type="ECO:0000313" key="2">
    <source>
        <dbReference type="EMBL" id="EDQ32613.1"/>
    </source>
</evidence>
<accession>A9DAP4</accession>
<dbReference type="EMBL" id="ABIA03000002">
    <property type="protein sequence ID" value="EDQ32613.1"/>
    <property type="molecule type" value="Genomic_DNA"/>
</dbReference>
<gene>
    <name evidence="2" type="ORF">HPDFL43_03681</name>
</gene>
<comment type="caution">
    <text evidence="2">The sequence shown here is derived from an EMBL/GenBank/DDBJ whole genome shotgun (WGS) entry which is preliminary data.</text>
</comment>
<organism evidence="2 3">
    <name type="scientific">Hoeflea phototrophica (strain DSM 17068 / NCIMB 14078 / DFL-43)</name>
    <dbReference type="NCBI Taxonomy" id="411684"/>
    <lineage>
        <taxon>Bacteria</taxon>
        <taxon>Pseudomonadati</taxon>
        <taxon>Pseudomonadota</taxon>
        <taxon>Alphaproteobacteria</taxon>
        <taxon>Hyphomicrobiales</taxon>
        <taxon>Rhizobiaceae</taxon>
        <taxon>Hoeflea</taxon>
    </lineage>
</organism>
<feature type="signal peptide" evidence="1">
    <location>
        <begin position="1"/>
        <end position="29"/>
    </location>
</feature>
<dbReference type="RefSeq" id="WP_007196527.1">
    <property type="nucleotide sequence ID" value="NZ_CM002917.1"/>
</dbReference>